<keyword evidence="5" id="KW-0067">ATP-binding</keyword>
<keyword evidence="2" id="KW-0808">Transferase</keyword>
<evidence type="ECO:0000256" key="5">
    <source>
        <dbReference type="ARBA" id="ARBA00022840"/>
    </source>
</evidence>
<evidence type="ECO:0000256" key="1">
    <source>
        <dbReference type="ARBA" id="ARBA00010688"/>
    </source>
</evidence>
<evidence type="ECO:0000256" key="2">
    <source>
        <dbReference type="ARBA" id="ARBA00022679"/>
    </source>
</evidence>
<name>A0A024QGN1_9BACI</name>
<dbReference type="OrthoDB" id="9813569at2"/>
<dbReference type="GO" id="GO:0016301">
    <property type="term" value="F:kinase activity"/>
    <property type="evidence" value="ECO:0007669"/>
    <property type="project" value="UniProtKB-KW"/>
</dbReference>
<evidence type="ECO:0000256" key="3">
    <source>
        <dbReference type="ARBA" id="ARBA00022741"/>
    </source>
</evidence>
<evidence type="ECO:0000313" key="8">
    <source>
        <dbReference type="Proteomes" id="UP000028875"/>
    </source>
</evidence>
<gene>
    <name evidence="7" type="primary">kdgK_3</name>
    <name evidence="7" type="ORF">BN990_04033</name>
</gene>
<reference evidence="7 8" key="1">
    <citation type="submission" date="2014-03" db="EMBL/GenBank/DDBJ databases">
        <authorList>
            <person name="Urmite Genomes U."/>
        </authorList>
    </citation>
    <scope>NUCLEOTIDE SEQUENCE [LARGE SCALE GENOMIC DNA]</scope>
    <source>
        <strain evidence="7 8">Vm-5</strain>
    </source>
</reference>
<dbReference type="RefSeq" id="WP_021290805.1">
    <property type="nucleotide sequence ID" value="NZ_BNER01000005.1"/>
</dbReference>
<accession>A0A024QGN1</accession>
<dbReference type="PROSITE" id="PS00584">
    <property type="entry name" value="PFKB_KINASES_2"/>
    <property type="match status" value="1"/>
</dbReference>
<dbReference type="Proteomes" id="UP000028875">
    <property type="component" value="Unassembled WGS sequence"/>
</dbReference>
<protein>
    <submittedName>
        <fullName evidence="7">2-dehydro-3-deoxygluconokinase</fullName>
    </submittedName>
</protein>
<evidence type="ECO:0000259" key="6">
    <source>
        <dbReference type="Pfam" id="PF00294"/>
    </source>
</evidence>
<dbReference type="eggNOG" id="COG0524">
    <property type="taxonomic scope" value="Bacteria"/>
</dbReference>
<dbReference type="Pfam" id="PF00294">
    <property type="entry name" value="PfkB"/>
    <property type="match status" value="1"/>
</dbReference>
<organism evidence="7 8">
    <name type="scientific">Virgibacillus massiliensis</name>
    <dbReference type="NCBI Taxonomy" id="1462526"/>
    <lineage>
        <taxon>Bacteria</taxon>
        <taxon>Bacillati</taxon>
        <taxon>Bacillota</taxon>
        <taxon>Bacilli</taxon>
        <taxon>Bacillales</taxon>
        <taxon>Bacillaceae</taxon>
        <taxon>Virgibacillus</taxon>
    </lineage>
</organism>
<evidence type="ECO:0000313" key="7">
    <source>
        <dbReference type="EMBL" id="CDQ41659.1"/>
    </source>
</evidence>
<keyword evidence="4 7" id="KW-0418">Kinase</keyword>
<dbReference type="AlphaFoldDB" id="A0A024QGN1"/>
<dbReference type="Gene3D" id="3.40.1190.20">
    <property type="match status" value="1"/>
</dbReference>
<dbReference type="SUPFAM" id="SSF53613">
    <property type="entry name" value="Ribokinase-like"/>
    <property type="match status" value="1"/>
</dbReference>
<dbReference type="EMBL" id="CCDP010000003">
    <property type="protein sequence ID" value="CDQ41659.1"/>
    <property type="molecule type" value="Genomic_DNA"/>
</dbReference>
<dbReference type="PANTHER" id="PTHR43085:SF1">
    <property type="entry name" value="PSEUDOURIDINE KINASE-RELATED"/>
    <property type="match status" value="1"/>
</dbReference>
<dbReference type="InterPro" id="IPR011611">
    <property type="entry name" value="PfkB_dom"/>
</dbReference>
<dbReference type="InterPro" id="IPR050306">
    <property type="entry name" value="PfkB_Carbo_kinase"/>
</dbReference>
<proteinExistence type="inferred from homology"/>
<keyword evidence="8" id="KW-1185">Reference proteome</keyword>
<evidence type="ECO:0000256" key="4">
    <source>
        <dbReference type="ARBA" id="ARBA00022777"/>
    </source>
</evidence>
<sequence>MDVVAIGETMVSLTPEKAGLMRHADSFIPKVAGAETNTLIGLSRLGHSTGWISRLGEDELGAMVLKEVKGEGVDTSYVELDASISTGMFFKEIVNDSDVRVYYYRKDSAATKMNPEILNREYITKAKYLFISGITPAISSTCCDTIFQAINIAKDNGVCVVFDPNIRRKLWSEKEAKETLLRLIKRSDIILPGKSEGAFLFGTEDSEQISNACMQLGAKLTVVKLGEEGAYFQSLEEKGYVPGFPISRVVDPVGAGDGFTAGLLSGLLDGLSSRDAVERACITGAIATTVSGDYEGLPDRKLLKEIQRNDKREDVNR</sequence>
<dbReference type="InterPro" id="IPR002173">
    <property type="entry name" value="Carboh/pur_kinase_PfkB_CS"/>
</dbReference>
<dbReference type="GO" id="GO:0005524">
    <property type="term" value="F:ATP binding"/>
    <property type="evidence" value="ECO:0007669"/>
    <property type="project" value="UniProtKB-KW"/>
</dbReference>
<comment type="caution">
    <text evidence="7">The sequence shown here is derived from an EMBL/GenBank/DDBJ whole genome shotgun (WGS) entry which is preliminary data.</text>
</comment>
<feature type="domain" description="Carbohydrate kinase PfkB" evidence="6">
    <location>
        <begin position="2"/>
        <end position="299"/>
    </location>
</feature>
<reference evidence="8" key="2">
    <citation type="submission" date="2014-05" db="EMBL/GenBank/DDBJ databases">
        <title>Draft genome sequence of Virgibacillus massiliensis Vm-5.</title>
        <authorList>
            <person name="Khelaifia S."/>
            <person name="Croce O."/>
            <person name="Lagier J.C."/>
            <person name="Raoult D."/>
        </authorList>
    </citation>
    <scope>NUCLEOTIDE SEQUENCE [LARGE SCALE GENOMIC DNA]</scope>
    <source>
        <strain evidence="8">Vm-5</strain>
    </source>
</reference>
<keyword evidence="3" id="KW-0547">Nucleotide-binding</keyword>
<dbReference type="InterPro" id="IPR029056">
    <property type="entry name" value="Ribokinase-like"/>
</dbReference>
<dbReference type="PANTHER" id="PTHR43085">
    <property type="entry name" value="HEXOKINASE FAMILY MEMBER"/>
    <property type="match status" value="1"/>
</dbReference>
<dbReference type="CDD" id="cd01166">
    <property type="entry name" value="KdgK"/>
    <property type="match status" value="1"/>
</dbReference>
<comment type="similarity">
    <text evidence="1">Belongs to the carbohydrate kinase PfkB family.</text>
</comment>
<dbReference type="STRING" id="1462526.BN990_04033"/>